<keyword evidence="1" id="KW-0547">Nucleotide-binding</keyword>
<feature type="domain" description="Sigma-54 factor interaction" evidence="6">
    <location>
        <begin position="288"/>
        <end position="517"/>
    </location>
</feature>
<evidence type="ECO:0000256" key="1">
    <source>
        <dbReference type="ARBA" id="ARBA00022741"/>
    </source>
</evidence>
<dbReference type="SUPFAM" id="SSF46689">
    <property type="entry name" value="Homeodomain-like"/>
    <property type="match status" value="1"/>
</dbReference>
<dbReference type="CDD" id="cd00009">
    <property type="entry name" value="AAA"/>
    <property type="match status" value="1"/>
</dbReference>
<protein>
    <submittedName>
        <fullName evidence="7">Fis family transcriptional regulator</fullName>
    </submittedName>
</protein>
<dbReference type="InterPro" id="IPR003593">
    <property type="entry name" value="AAA+_ATPase"/>
</dbReference>
<dbReference type="PANTHER" id="PTHR32071">
    <property type="entry name" value="TRANSCRIPTIONAL REGULATORY PROTEIN"/>
    <property type="match status" value="1"/>
</dbReference>
<keyword evidence="2" id="KW-0067">ATP-binding</keyword>
<dbReference type="RefSeq" id="WP_061605998.1">
    <property type="nucleotide sequence ID" value="NZ_JEMA01000222.1"/>
</dbReference>
<accession>A0A150QYF1</accession>
<dbReference type="PRINTS" id="PR01590">
    <property type="entry name" value="HTHFIS"/>
</dbReference>
<organism evidence="7 8">
    <name type="scientific">Sorangium cellulosum</name>
    <name type="common">Polyangium cellulosum</name>
    <dbReference type="NCBI Taxonomy" id="56"/>
    <lineage>
        <taxon>Bacteria</taxon>
        <taxon>Pseudomonadati</taxon>
        <taxon>Myxococcota</taxon>
        <taxon>Polyangia</taxon>
        <taxon>Polyangiales</taxon>
        <taxon>Polyangiaceae</taxon>
        <taxon>Sorangium</taxon>
    </lineage>
</organism>
<dbReference type="Gene3D" id="1.10.10.60">
    <property type="entry name" value="Homeodomain-like"/>
    <property type="match status" value="1"/>
</dbReference>
<dbReference type="SUPFAM" id="SSF49879">
    <property type="entry name" value="SMAD/FHA domain"/>
    <property type="match status" value="1"/>
</dbReference>
<reference evidence="7 8" key="1">
    <citation type="submission" date="2014-02" db="EMBL/GenBank/DDBJ databases">
        <title>The small core and large imbalanced accessory genome model reveals a collaborative survival strategy of Sorangium cellulosum strains in nature.</title>
        <authorList>
            <person name="Han K."/>
            <person name="Peng R."/>
            <person name="Blom J."/>
            <person name="Li Y.-Z."/>
        </authorList>
    </citation>
    <scope>NUCLEOTIDE SEQUENCE [LARGE SCALE GENOMIC DNA]</scope>
    <source>
        <strain evidence="7 8">So0008-312</strain>
    </source>
</reference>
<dbReference type="SMART" id="SM00382">
    <property type="entry name" value="AAA"/>
    <property type="match status" value="1"/>
</dbReference>
<dbReference type="InterPro" id="IPR025662">
    <property type="entry name" value="Sigma_54_int_dom_ATP-bd_1"/>
</dbReference>
<keyword evidence="4" id="KW-0804">Transcription</keyword>
<evidence type="ECO:0000256" key="2">
    <source>
        <dbReference type="ARBA" id="ARBA00022840"/>
    </source>
</evidence>
<evidence type="ECO:0000259" key="6">
    <source>
        <dbReference type="PROSITE" id="PS50045"/>
    </source>
</evidence>
<proteinExistence type="predicted"/>
<dbReference type="PROSITE" id="PS50006">
    <property type="entry name" value="FHA_DOMAIN"/>
    <property type="match status" value="1"/>
</dbReference>
<dbReference type="Pfam" id="PF00158">
    <property type="entry name" value="Sigma54_activat"/>
    <property type="match status" value="1"/>
</dbReference>
<dbReference type="EMBL" id="JEMA01000222">
    <property type="protein sequence ID" value="KYF72994.1"/>
    <property type="molecule type" value="Genomic_DNA"/>
</dbReference>
<evidence type="ECO:0000313" key="8">
    <source>
        <dbReference type="Proteomes" id="UP000075260"/>
    </source>
</evidence>
<keyword evidence="3" id="KW-0805">Transcription regulation</keyword>
<dbReference type="InterPro" id="IPR002078">
    <property type="entry name" value="Sigma_54_int"/>
</dbReference>
<dbReference type="FunFam" id="3.40.50.300:FF:000006">
    <property type="entry name" value="DNA-binding transcriptional regulator NtrC"/>
    <property type="match status" value="1"/>
</dbReference>
<dbReference type="InterPro" id="IPR009057">
    <property type="entry name" value="Homeodomain-like_sf"/>
</dbReference>
<dbReference type="SUPFAM" id="SSF52540">
    <property type="entry name" value="P-loop containing nucleoside triphosphate hydrolases"/>
    <property type="match status" value="1"/>
</dbReference>
<dbReference type="Gene3D" id="3.40.50.300">
    <property type="entry name" value="P-loop containing nucleotide triphosphate hydrolases"/>
    <property type="match status" value="1"/>
</dbReference>
<dbReference type="CDD" id="cd00060">
    <property type="entry name" value="FHA"/>
    <property type="match status" value="1"/>
</dbReference>
<evidence type="ECO:0000256" key="4">
    <source>
        <dbReference type="ARBA" id="ARBA00023163"/>
    </source>
</evidence>
<dbReference type="GO" id="GO:0005524">
    <property type="term" value="F:ATP binding"/>
    <property type="evidence" value="ECO:0007669"/>
    <property type="project" value="UniProtKB-KW"/>
</dbReference>
<sequence>MDLPRDGNTDTTIALQGDSCIDAIWRPQPAGGQLTLLIYHREGVERVLLSPGVPVVVGRAPPSQVRIQDSSLSREHARFTLSNGLLTVEDLQSTNGTWVSGSRVARAEVRPGDDVMLGNLLVSVRACSSEEGVQTVLLSHERFRVVLEDEVVRARHFGRTFAVVMVRAERSAGAHVSRFYPRVRAMLRPVDRIGLYSPDTLAILLPEARPEAALALARALTAPSTTGEPALLAGIASFPDAATSAEKLLELCFRATRGLTCDQPVQVAQAGACQCSGAAGGGEPGEEYVAESPAMRRIFEVVARISRSPVPVLLLGETGTGKEVVARAIHKQGPRSARKMVTVNCGAIPEQLVESTLFGHERGAFTGASQQQRGVFEEADGGTVFLDEVGELPPAAQAALLRALETRRVTRVGSVREIEVDVRVIAATHRDLEGMCASGGFRLDLLYRLNTITLTLPPLRARPEEIEAFAIRFLRQANDANATAIRGVAPGALALLKSYTWPGNARELRNAIERAVVIAEGEWISEHDLPERVRAAQVSPAPPCDEPARDVEEAGAEMPEGADGLKARLLRHEAEVIVAALRKAGWNQTEAARALGIPLRTLVHKLKALGIRKLGYAPAGESPH</sequence>
<name>A0A150QYF1_SORCE</name>
<dbReference type="Pfam" id="PF25601">
    <property type="entry name" value="AAA_lid_14"/>
    <property type="match status" value="1"/>
</dbReference>
<dbReference type="InterPro" id="IPR000253">
    <property type="entry name" value="FHA_dom"/>
</dbReference>
<dbReference type="Gene3D" id="1.10.8.60">
    <property type="match status" value="1"/>
</dbReference>
<dbReference type="InterPro" id="IPR002197">
    <property type="entry name" value="HTH_Fis"/>
</dbReference>
<comment type="caution">
    <text evidence="7">The sequence shown here is derived from an EMBL/GenBank/DDBJ whole genome shotgun (WGS) entry which is preliminary data.</text>
</comment>
<evidence type="ECO:0000259" key="5">
    <source>
        <dbReference type="PROSITE" id="PS50006"/>
    </source>
</evidence>
<dbReference type="InterPro" id="IPR025943">
    <property type="entry name" value="Sigma_54_int_dom_ATP-bd_2"/>
</dbReference>
<dbReference type="PROSITE" id="PS00675">
    <property type="entry name" value="SIGMA54_INTERACT_1"/>
    <property type="match status" value="1"/>
</dbReference>
<dbReference type="PROSITE" id="PS00676">
    <property type="entry name" value="SIGMA54_INTERACT_2"/>
    <property type="match status" value="1"/>
</dbReference>
<dbReference type="InterPro" id="IPR058031">
    <property type="entry name" value="AAA_lid_NorR"/>
</dbReference>
<dbReference type="SMART" id="SM00240">
    <property type="entry name" value="FHA"/>
    <property type="match status" value="1"/>
</dbReference>
<dbReference type="AlphaFoldDB" id="A0A150QYF1"/>
<dbReference type="Pfam" id="PF00498">
    <property type="entry name" value="FHA"/>
    <property type="match status" value="1"/>
</dbReference>
<evidence type="ECO:0000313" key="7">
    <source>
        <dbReference type="EMBL" id="KYF72994.1"/>
    </source>
</evidence>
<dbReference type="GO" id="GO:0006355">
    <property type="term" value="P:regulation of DNA-templated transcription"/>
    <property type="evidence" value="ECO:0007669"/>
    <property type="project" value="InterPro"/>
</dbReference>
<evidence type="ECO:0000256" key="3">
    <source>
        <dbReference type="ARBA" id="ARBA00023015"/>
    </source>
</evidence>
<feature type="domain" description="FHA" evidence="5">
    <location>
        <begin position="55"/>
        <end position="104"/>
    </location>
</feature>
<dbReference type="OrthoDB" id="5481316at2"/>
<dbReference type="Pfam" id="PF02954">
    <property type="entry name" value="HTH_8"/>
    <property type="match status" value="1"/>
</dbReference>
<dbReference type="InterPro" id="IPR008984">
    <property type="entry name" value="SMAD_FHA_dom_sf"/>
</dbReference>
<dbReference type="Gene3D" id="2.60.200.20">
    <property type="match status" value="1"/>
</dbReference>
<dbReference type="Proteomes" id="UP000075260">
    <property type="component" value="Unassembled WGS sequence"/>
</dbReference>
<gene>
    <name evidence="7" type="ORF">BE15_04735</name>
</gene>
<dbReference type="PROSITE" id="PS50045">
    <property type="entry name" value="SIGMA54_INTERACT_4"/>
    <property type="match status" value="1"/>
</dbReference>
<dbReference type="InterPro" id="IPR027417">
    <property type="entry name" value="P-loop_NTPase"/>
</dbReference>
<dbReference type="GO" id="GO:0043565">
    <property type="term" value="F:sequence-specific DNA binding"/>
    <property type="evidence" value="ECO:0007669"/>
    <property type="project" value="InterPro"/>
</dbReference>